<proteinExistence type="predicted"/>
<comment type="caution">
    <text evidence="2">The sequence shown here is derived from an EMBL/GenBank/DDBJ whole genome shotgun (WGS) entry which is preliminary data.</text>
</comment>
<name>A0AAW2U4I6_SESRA</name>
<accession>A0AAW2U4I6</accession>
<gene>
    <name evidence="2" type="ORF">Sradi_1434300</name>
</gene>
<organism evidence="2">
    <name type="scientific">Sesamum radiatum</name>
    <name type="common">Black benniseed</name>
    <dbReference type="NCBI Taxonomy" id="300843"/>
    <lineage>
        <taxon>Eukaryota</taxon>
        <taxon>Viridiplantae</taxon>
        <taxon>Streptophyta</taxon>
        <taxon>Embryophyta</taxon>
        <taxon>Tracheophyta</taxon>
        <taxon>Spermatophyta</taxon>
        <taxon>Magnoliopsida</taxon>
        <taxon>eudicotyledons</taxon>
        <taxon>Gunneridae</taxon>
        <taxon>Pentapetalae</taxon>
        <taxon>asterids</taxon>
        <taxon>lamiids</taxon>
        <taxon>Lamiales</taxon>
        <taxon>Pedaliaceae</taxon>
        <taxon>Sesamum</taxon>
    </lineage>
</organism>
<evidence type="ECO:0000256" key="1">
    <source>
        <dbReference type="SAM" id="MobiDB-lite"/>
    </source>
</evidence>
<evidence type="ECO:0000313" key="2">
    <source>
        <dbReference type="EMBL" id="KAL0412326.1"/>
    </source>
</evidence>
<feature type="compositionally biased region" description="Acidic residues" evidence="1">
    <location>
        <begin position="54"/>
        <end position="65"/>
    </location>
</feature>
<protein>
    <submittedName>
        <fullName evidence="2">Uncharacterized protein</fullName>
    </submittedName>
</protein>
<reference evidence="2" key="2">
    <citation type="journal article" date="2024" name="Plant">
        <title>Genomic evolution and insights into agronomic trait innovations of Sesamum species.</title>
        <authorList>
            <person name="Miao H."/>
            <person name="Wang L."/>
            <person name="Qu L."/>
            <person name="Liu H."/>
            <person name="Sun Y."/>
            <person name="Le M."/>
            <person name="Wang Q."/>
            <person name="Wei S."/>
            <person name="Zheng Y."/>
            <person name="Lin W."/>
            <person name="Duan Y."/>
            <person name="Cao H."/>
            <person name="Xiong S."/>
            <person name="Wang X."/>
            <person name="Wei L."/>
            <person name="Li C."/>
            <person name="Ma Q."/>
            <person name="Ju M."/>
            <person name="Zhao R."/>
            <person name="Li G."/>
            <person name="Mu C."/>
            <person name="Tian Q."/>
            <person name="Mei H."/>
            <person name="Zhang T."/>
            <person name="Gao T."/>
            <person name="Zhang H."/>
        </authorList>
    </citation>
    <scope>NUCLEOTIDE SEQUENCE</scope>
    <source>
        <strain evidence="2">G02</strain>
    </source>
</reference>
<dbReference type="AlphaFoldDB" id="A0AAW2U4I6"/>
<feature type="region of interest" description="Disordered" evidence="1">
    <location>
        <begin position="1"/>
        <end position="28"/>
    </location>
</feature>
<reference evidence="2" key="1">
    <citation type="submission" date="2020-06" db="EMBL/GenBank/DDBJ databases">
        <authorList>
            <person name="Li T."/>
            <person name="Hu X."/>
            <person name="Zhang T."/>
            <person name="Song X."/>
            <person name="Zhang H."/>
            <person name="Dai N."/>
            <person name="Sheng W."/>
            <person name="Hou X."/>
            <person name="Wei L."/>
        </authorList>
    </citation>
    <scope>NUCLEOTIDE SEQUENCE</scope>
    <source>
        <strain evidence="2">G02</strain>
        <tissue evidence="2">Leaf</tissue>
    </source>
</reference>
<feature type="region of interest" description="Disordered" evidence="1">
    <location>
        <begin position="54"/>
        <end position="75"/>
    </location>
</feature>
<sequence>MSSSDESVCYVGESRGDDPSKATSRRAGSRLPSYVVGRRWSLRQAARRLLDESFEGEEDIEEEEGSSPGEGNLLLGRRESPWRIVGAALRG</sequence>
<dbReference type="EMBL" id="JACGWJ010000006">
    <property type="protein sequence ID" value="KAL0412326.1"/>
    <property type="molecule type" value="Genomic_DNA"/>
</dbReference>